<proteinExistence type="predicted"/>
<evidence type="ECO:0000256" key="2">
    <source>
        <dbReference type="PROSITE-ProRule" id="PRU00169"/>
    </source>
</evidence>
<dbReference type="PROSITE" id="PS50043">
    <property type="entry name" value="HTH_LUXR_2"/>
    <property type="match status" value="1"/>
</dbReference>
<name>A0A086BNW0_9BIFI</name>
<evidence type="ECO:0000259" key="4">
    <source>
        <dbReference type="PROSITE" id="PS50043"/>
    </source>
</evidence>
<reference evidence="6 7" key="1">
    <citation type="journal article" date="2014" name="Appl. Environ. Microbiol.">
        <title>Genomic encyclopedia of type strains of the genus Bifidobacterium.</title>
        <authorList>
            <person name="Milani C."/>
            <person name="Lugli G.A."/>
            <person name="Duranti S."/>
            <person name="Turroni F."/>
            <person name="Bottacini F."/>
            <person name="Mangifesta M."/>
            <person name="Sanchez B."/>
            <person name="Viappiani A."/>
            <person name="Mancabelli L."/>
            <person name="Taminiau B."/>
            <person name="Delcenserie V."/>
            <person name="Barrangou R."/>
            <person name="Margolles A."/>
            <person name="van Sinderen D."/>
            <person name="Ventura M."/>
        </authorList>
    </citation>
    <scope>NUCLEOTIDE SEQUENCE [LARGE SCALE GENOMIC DNA]</scope>
    <source>
        <strain evidence="6 7">DSM 19703</strain>
    </source>
</reference>
<dbReference type="Gene3D" id="3.40.50.2300">
    <property type="match status" value="1"/>
</dbReference>
<dbReference type="GO" id="GO:0003677">
    <property type="term" value="F:DNA binding"/>
    <property type="evidence" value="ECO:0007669"/>
    <property type="project" value="UniProtKB-KW"/>
</dbReference>
<sequence>MSQTVEVGVLDNDHMSLERIVSVLPKLLPGLIVLWSTTSADEAIRKVLDPQWRPALLITDVELDGTTAMHVCRTIRKDDDSIPVLAMSSFSPKKYAAQLAQSGAQGFMVKGNMNQMAAALRSIAMGRTFSPLPDVSFPSPSRAYQQEQKQHETDTIDHLSDTEIQVLQYTAEGYSTDEIAKSLNISTATVRSHTRNIREKLGAKTLSHAVAIWLMRDTDISQGADA</sequence>
<dbReference type="PRINTS" id="PR00038">
    <property type="entry name" value="HTHLUXR"/>
</dbReference>
<evidence type="ECO:0000256" key="1">
    <source>
        <dbReference type="ARBA" id="ARBA00023125"/>
    </source>
</evidence>
<feature type="domain" description="Response regulatory" evidence="5">
    <location>
        <begin position="6"/>
        <end position="125"/>
    </location>
</feature>
<dbReference type="PROSITE" id="PS50110">
    <property type="entry name" value="RESPONSE_REGULATORY"/>
    <property type="match status" value="1"/>
</dbReference>
<dbReference type="SUPFAM" id="SSF46894">
    <property type="entry name" value="C-terminal effector domain of the bipartite response regulators"/>
    <property type="match status" value="1"/>
</dbReference>
<dbReference type="InterPro" id="IPR039420">
    <property type="entry name" value="WalR-like"/>
</dbReference>
<dbReference type="CDD" id="cd00156">
    <property type="entry name" value="REC"/>
    <property type="match status" value="1"/>
</dbReference>
<feature type="domain" description="HTH luxR-type" evidence="4">
    <location>
        <begin position="152"/>
        <end position="217"/>
    </location>
</feature>
<feature type="region of interest" description="Disordered" evidence="3">
    <location>
        <begin position="136"/>
        <end position="156"/>
    </location>
</feature>
<feature type="modified residue" description="4-aspartylphosphate" evidence="2">
    <location>
        <position position="60"/>
    </location>
</feature>
<dbReference type="eggNOG" id="COG2197">
    <property type="taxonomic scope" value="Bacteria"/>
</dbReference>
<dbReference type="InterPro" id="IPR001789">
    <property type="entry name" value="Sig_transdc_resp-reg_receiver"/>
</dbReference>
<dbReference type="GO" id="GO:0006355">
    <property type="term" value="P:regulation of DNA-templated transcription"/>
    <property type="evidence" value="ECO:0007669"/>
    <property type="project" value="InterPro"/>
</dbReference>
<protein>
    <submittedName>
        <fullName evidence="6">Two component transcriptional regulator, LuxR family</fullName>
    </submittedName>
</protein>
<dbReference type="PANTHER" id="PTHR43214:SF43">
    <property type="entry name" value="TWO-COMPONENT RESPONSE REGULATOR"/>
    <property type="match status" value="1"/>
</dbReference>
<dbReference type="Pfam" id="PF00196">
    <property type="entry name" value="GerE"/>
    <property type="match status" value="1"/>
</dbReference>
<accession>A0A086BNW0</accession>
<evidence type="ECO:0000259" key="5">
    <source>
        <dbReference type="PROSITE" id="PS50110"/>
    </source>
</evidence>
<comment type="caution">
    <text evidence="6">The sequence shown here is derived from an EMBL/GenBank/DDBJ whole genome shotgun (WGS) entry which is preliminary data.</text>
</comment>
<dbReference type="SMART" id="SM00448">
    <property type="entry name" value="REC"/>
    <property type="match status" value="1"/>
</dbReference>
<dbReference type="SUPFAM" id="SSF52172">
    <property type="entry name" value="CheY-like"/>
    <property type="match status" value="1"/>
</dbReference>
<dbReference type="STRING" id="1341695.BBOMB_1490"/>
<dbReference type="Gene3D" id="1.10.10.10">
    <property type="entry name" value="Winged helix-like DNA-binding domain superfamily/Winged helix DNA-binding domain"/>
    <property type="match status" value="1"/>
</dbReference>
<dbReference type="InterPro" id="IPR011006">
    <property type="entry name" value="CheY-like_superfamily"/>
</dbReference>
<dbReference type="EMBL" id="ATLK01000002">
    <property type="protein sequence ID" value="KFF30624.1"/>
    <property type="molecule type" value="Genomic_DNA"/>
</dbReference>
<keyword evidence="2" id="KW-0597">Phosphoprotein</keyword>
<dbReference type="RefSeq" id="WP_044093337.1">
    <property type="nucleotide sequence ID" value="NZ_ATLK01000002.1"/>
</dbReference>
<dbReference type="InterPro" id="IPR036388">
    <property type="entry name" value="WH-like_DNA-bd_sf"/>
</dbReference>
<dbReference type="CDD" id="cd06170">
    <property type="entry name" value="LuxR_C_like"/>
    <property type="match status" value="1"/>
</dbReference>
<dbReference type="Proteomes" id="UP000028730">
    <property type="component" value="Unassembled WGS sequence"/>
</dbReference>
<dbReference type="AlphaFoldDB" id="A0A086BNW0"/>
<dbReference type="SMART" id="SM00421">
    <property type="entry name" value="HTH_LUXR"/>
    <property type="match status" value="1"/>
</dbReference>
<keyword evidence="1" id="KW-0238">DNA-binding</keyword>
<dbReference type="InterPro" id="IPR016032">
    <property type="entry name" value="Sig_transdc_resp-reg_C-effctor"/>
</dbReference>
<evidence type="ECO:0000256" key="3">
    <source>
        <dbReference type="SAM" id="MobiDB-lite"/>
    </source>
</evidence>
<organism evidence="6 7">
    <name type="scientific">Bifidobacterium bombi DSM 19703</name>
    <dbReference type="NCBI Taxonomy" id="1341695"/>
    <lineage>
        <taxon>Bacteria</taxon>
        <taxon>Bacillati</taxon>
        <taxon>Actinomycetota</taxon>
        <taxon>Actinomycetes</taxon>
        <taxon>Bifidobacteriales</taxon>
        <taxon>Bifidobacteriaceae</taxon>
        <taxon>Bifidobacterium</taxon>
    </lineage>
</organism>
<feature type="compositionally biased region" description="Polar residues" evidence="3">
    <location>
        <begin position="138"/>
        <end position="147"/>
    </location>
</feature>
<evidence type="ECO:0000313" key="7">
    <source>
        <dbReference type="Proteomes" id="UP000028730"/>
    </source>
</evidence>
<dbReference type="PANTHER" id="PTHR43214">
    <property type="entry name" value="TWO-COMPONENT RESPONSE REGULATOR"/>
    <property type="match status" value="1"/>
</dbReference>
<gene>
    <name evidence="6" type="ORF">BBOMB_1490</name>
</gene>
<evidence type="ECO:0000313" key="6">
    <source>
        <dbReference type="EMBL" id="KFF30624.1"/>
    </source>
</evidence>
<dbReference type="GO" id="GO:0000160">
    <property type="term" value="P:phosphorelay signal transduction system"/>
    <property type="evidence" value="ECO:0007669"/>
    <property type="project" value="InterPro"/>
</dbReference>
<dbReference type="PROSITE" id="PS00622">
    <property type="entry name" value="HTH_LUXR_1"/>
    <property type="match status" value="1"/>
</dbReference>
<dbReference type="Pfam" id="PF00072">
    <property type="entry name" value="Response_reg"/>
    <property type="match status" value="1"/>
</dbReference>
<keyword evidence="7" id="KW-1185">Reference proteome</keyword>
<dbReference type="InterPro" id="IPR000792">
    <property type="entry name" value="Tscrpt_reg_LuxR_C"/>
</dbReference>